<evidence type="ECO:0000313" key="2">
    <source>
        <dbReference type="EMBL" id="QHU28235.1"/>
    </source>
</evidence>
<protein>
    <recommendedName>
        <fullName evidence="1">Glycosyl transferase family 25 domain-containing protein</fullName>
    </recommendedName>
</protein>
<accession>A0A6C0LDW3</accession>
<dbReference type="EMBL" id="MN740471">
    <property type="protein sequence ID" value="QHU28235.1"/>
    <property type="molecule type" value="Genomic_DNA"/>
</dbReference>
<sequence>MIYKIIYSMNHISDIKHAFYINLEARVDRKHHVEQQFSVLQVPINRFNAIRLPNGAIGCSMSHLKCLQTAKENGWPHVLVCEDDIKFLDPAVFYRQLNGFLEKNHDWDVVLLAGNNMPPYEANDSYSVKVRQCQTTTGYIVKAHYYDKLIKNIKDGIQHLMREPHRHTFFAIDKYWFHLQQEDNWFLIVPLTVVQRVDYSDIEKRMTNYTRAMTDLDKDFLMNQIKNARKLAI</sequence>
<dbReference type="InterPro" id="IPR002654">
    <property type="entry name" value="Glyco_trans_25"/>
</dbReference>
<name>A0A6C0LDW3_9ZZZZ</name>
<dbReference type="AlphaFoldDB" id="A0A6C0LDW3"/>
<reference evidence="2" key="1">
    <citation type="journal article" date="2020" name="Nature">
        <title>Giant virus diversity and host interactions through global metagenomics.</title>
        <authorList>
            <person name="Schulz F."/>
            <person name="Roux S."/>
            <person name="Paez-Espino D."/>
            <person name="Jungbluth S."/>
            <person name="Walsh D.A."/>
            <person name="Denef V.J."/>
            <person name="McMahon K.D."/>
            <person name="Konstantinidis K.T."/>
            <person name="Eloe-Fadrosh E.A."/>
            <person name="Kyrpides N.C."/>
            <person name="Woyke T."/>
        </authorList>
    </citation>
    <scope>NUCLEOTIDE SEQUENCE</scope>
    <source>
        <strain evidence="2">GVMAG-M-3300027770-73</strain>
    </source>
</reference>
<dbReference type="Pfam" id="PF01755">
    <property type="entry name" value="Glyco_transf_25"/>
    <property type="match status" value="1"/>
</dbReference>
<evidence type="ECO:0000259" key="1">
    <source>
        <dbReference type="Pfam" id="PF01755"/>
    </source>
</evidence>
<organism evidence="2">
    <name type="scientific">viral metagenome</name>
    <dbReference type="NCBI Taxonomy" id="1070528"/>
    <lineage>
        <taxon>unclassified sequences</taxon>
        <taxon>metagenomes</taxon>
        <taxon>organismal metagenomes</taxon>
    </lineage>
</organism>
<proteinExistence type="predicted"/>
<dbReference type="CDD" id="cd06532">
    <property type="entry name" value="Glyco_transf_25"/>
    <property type="match status" value="1"/>
</dbReference>
<feature type="domain" description="Glycosyl transferase family 25" evidence="1">
    <location>
        <begin position="52"/>
        <end position="150"/>
    </location>
</feature>